<feature type="region of interest" description="Disordered" evidence="1">
    <location>
        <begin position="1"/>
        <end position="25"/>
    </location>
</feature>
<evidence type="ECO:0000313" key="3">
    <source>
        <dbReference type="Proteomes" id="UP000608530"/>
    </source>
</evidence>
<dbReference type="Proteomes" id="UP000608530">
    <property type="component" value="Unassembled WGS sequence"/>
</dbReference>
<dbReference type="Gene3D" id="1.25.10.10">
    <property type="entry name" value="Leucine-rich Repeat Variant"/>
    <property type="match status" value="1"/>
</dbReference>
<gene>
    <name evidence="2" type="ORF">JD276_12405</name>
</gene>
<feature type="compositionally biased region" description="Pro residues" evidence="1">
    <location>
        <begin position="111"/>
        <end position="127"/>
    </location>
</feature>
<evidence type="ECO:0000313" key="2">
    <source>
        <dbReference type="EMBL" id="MBK0419836.1"/>
    </source>
</evidence>
<dbReference type="AlphaFoldDB" id="A0A934Q9V3"/>
<proteinExistence type="predicted"/>
<dbReference type="InterPro" id="IPR016024">
    <property type="entry name" value="ARM-type_fold"/>
</dbReference>
<dbReference type="InterPro" id="IPR011989">
    <property type="entry name" value="ARM-like"/>
</dbReference>
<accession>A0A934Q9V3</accession>
<dbReference type="RefSeq" id="WP_200115974.1">
    <property type="nucleotide sequence ID" value="NZ_JAEHOH010000017.1"/>
</dbReference>
<feature type="region of interest" description="Disordered" evidence="1">
    <location>
        <begin position="86"/>
        <end position="155"/>
    </location>
</feature>
<feature type="compositionally biased region" description="Basic residues" evidence="1">
    <location>
        <begin position="140"/>
        <end position="149"/>
    </location>
</feature>
<protein>
    <submittedName>
        <fullName evidence="2">HEAT repeat domain-containing protein</fullName>
    </submittedName>
</protein>
<reference evidence="2" key="1">
    <citation type="submission" date="2020-12" db="EMBL/GenBank/DDBJ databases">
        <title>Leucobacter sp. CAS1, isolated from Chromium sludge.</title>
        <authorList>
            <person name="Xu Z."/>
        </authorList>
    </citation>
    <scope>NUCLEOTIDE SEQUENCE</scope>
    <source>
        <strain evidence="2">CSA1</strain>
    </source>
</reference>
<sequence length="155" mass="16608">MTSTDRLADQGAPGLGRALENPNPSSRLRAALAAGTHPEPGDVPVLIRRCGTEPDFFVRDRLTWALTRHPADTTVPLLLEALQPDSAPQARAQALHTLSKVGDDRARGPSHPRPSPPGSRMPTPRSPTVPRSSSAGAGRRTCRTRRSTRRNCADG</sequence>
<organism evidence="2 3">
    <name type="scientific">Leucobacter chromiisoli</name>
    <dbReference type="NCBI Taxonomy" id="2796471"/>
    <lineage>
        <taxon>Bacteria</taxon>
        <taxon>Bacillati</taxon>
        <taxon>Actinomycetota</taxon>
        <taxon>Actinomycetes</taxon>
        <taxon>Micrococcales</taxon>
        <taxon>Microbacteriaceae</taxon>
        <taxon>Leucobacter</taxon>
    </lineage>
</organism>
<keyword evidence="3" id="KW-1185">Reference proteome</keyword>
<dbReference type="EMBL" id="JAEHOH010000017">
    <property type="protein sequence ID" value="MBK0419836.1"/>
    <property type="molecule type" value="Genomic_DNA"/>
</dbReference>
<comment type="caution">
    <text evidence="2">The sequence shown here is derived from an EMBL/GenBank/DDBJ whole genome shotgun (WGS) entry which is preliminary data.</text>
</comment>
<dbReference type="SUPFAM" id="SSF48371">
    <property type="entry name" value="ARM repeat"/>
    <property type="match status" value="1"/>
</dbReference>
<evidence type="ECO:0000256" key="1">
    <source>
        <dbReference type="SAM" id="MobiDB-lite"/>
    </source>
</evidence>
<name>A0A934Q9V3_9MICO</name>